<evidence type="ECO:0000256" key="3">
    <source>
        <dbReference type="ARBA" id="ARBA00022989"/>
    </source>
</evidence>
<evidence type="ECO:0000313" key="8">
    <source>
        <dbReference type="EMBL" id="KAK3055251.1"/>
    </source>
</evidence>
<sequence length="485" mass="53859">MANGTIVPSCNYPFLAELNYPSSGGDIAARFCTTINQGQQAVSCCLPCPTSYWIFDDSFQSRVDLASYISIISLVCNVFLLLTFLVLPQEKSHRHYLSVGLTSSFILVALSFVIPLGTQPELCYNDITPHNERTQASCAATGVFVELGALGVVVWVLLRSIWTALRITINIKHVNLFQNLSIALGIGLPILFMAISLPITSVSYSLGNVCVPSNPNAFQTWFVWILVFTGVSEVIQVATIGYCIWRFTSFSLTGRPDTSTGHSTSASVSDAEDATAGGTKQLTPRKQKHVAWKRARGILKLQWRSMVLAFIVVNLIVYFGMFFVQQSGTSRMQYLTGSPRLPMDSDDFRWMACLMANGGDKKKCLHGATGLGVKQQRVEATLILAPFIGIMVFFLMVRSSMFVGWWQMLRNPRAIFRRPSVDNEDMIPMGDVRPDTPPEQDEEKETHAEDEGQHEATVEEREREEEEIGHARHMSGNSTSFGRAL</sequence>
<evidence type="ECO:0000256" key="1">
    <source>
        <dbReference type="ARBA" id="ARBA00004141"/>
    </source>
</evidence>
<feature type="transmembrane region" description="Helical" evidence="6">
    <location>
        <begin position="96"/>
        <end position="114"/>
    </location>
</feature>
<dbReference type="GO" id="GO:0007166">
    <property type="term" value="P:cell surface receptor signaling pathway"/>
    <property type="evidence" value="ECO:0007669"/>
    <property type="project" value="InterPro"/>
</dbReference>
<feature type="transmembrane region" description="Helical" evidence="6">
    <location>
        <begin position="383"/>
        <end position="408"/>
    </location>
</feature>
<evidence type="ECO:0000256" key="4">
    <source>
        <dbReference type="ARBA" id="ARBA00023136"/>
    </source>
</evidence>
<reference evidence="8" key="1">
    <citation type="submission" date="2023-04" db="EMBL/GenBank/DDBJ databases">
        <title>Black Yeasts Isolated from many extreme environments.</title>
        <authorList>
            <person name="Coleine C."/>
            <person name="Stajich J.E."/>
            <person name="Selbmann L."/>
        </authorList>
    </citation>
    <scope>NUCLEOTIDE SEQUENCE</scope>
    <source>
        <strain evidence="8">CCFEE 5312</strain>
    </source>
</reference>
<dbReference type="AlphaFoldDB" id="A0AAJ0DS60"/>
<evidence type="ECO:0000313" key="9">
    <source>
        <dbReference type="Proteomes" id="UP001271007"/>
    </source>
</evidence>
<dbReference type="PROSITE" id="PS50261">
    <property type="entry name" value="G_PROTEIN_RECEP_F2_4"/>
    <property type="match status" value="1"/>
</dbReference>
<keyword evidence="4 6" id="KW-0472">Membrane</keyword>
<organism evidence="8 9">
    <name type="scientific">Extremus antarcticus</name>
    <dbReference type="NCBI Taxonomy" id="702011"/>
    <lineage>
        <taxon>Eukaryota</taxon>
        <taxon>Fungi</taxon>
        <taxon>Dikarya</taxon>
        <taxon>Ascomycota</taxon>
        <taxon>Pezizomycotina</taxon>
        <taxon>Dothideomycetes</taxon>
        <taxon>Dothideomycetidae</taxon>
        <taxon>Mycosphaerellales</taxon>
        <taxon>Extremaceae</taxon>
        <taxon>Extremus</taxon>
    </lineage>
</organism>
<evidence type="ECO:0000256" key="2">
    <source>
        <dbReference type="ARBA" id="ARBA00022692"/>
    </source>
</evidence>
<dbReference type="InterPro" id="IPR053247">
    <property type="entry name" value="GPCR_GPR1/git3-like"/>
</dbReference>
<protein>
    <recommendedName>
        <fullName evidence="7">G-protein coupled receptors family 2 profile 2 domain-containing protein</fullName>
    </recommendedName>
</protein>
<dbReference type="InterPro" id="IPR000832">
    <property type="entry name" value="GPCR_2_secretin-like"/>
</dbReference>
<name>A0AAJ0DS60_9PEZI</name>
<feature type="domain" description="G-protein coupled receptors family 2 profile 2" evidence="7">
    <location>
        <begin position="59"/>
        <end position="227"/>
    </location>
</feature>
<dbReference type="PANTHER" id="PTHR42058">
    <property type="entry name" value="G_PROTEIN_RECEP_F2_4 DOMAIN-CONTAINING PROTEIN"/>
    <property type="match status" value="1"/>
</dbReference>
<dbReference type="Pfam" id="PF00002">
    <property type="entry name" value="7tm_2"/>
    <property type="match status" value="1"/>
</dbReference>
<dbReference type="PANTHER" id="PTHR42058:SF1">
    <property type="entry name" value="G-PROTEIN COUPLED RECEPTORS FAMILY 2 PROFILE 2 DOMAIN-CONTAINING PROTEIN"/>
    <property type="match status" value="1"/>
</dbReference>
<feature type="region of interest" description="Disordered" evidence="5">
    <location>
        <begin position="260"/>
        <end position="288"/>
    </location>
</feature>
<gene>
    <name evidence="8" type="ORF">LTR09_003804</name>
</gene>
<feature type="transmembrane region" description="Helical" evidence="6">
    <location>
        <begin position="221"/>
        <end position="245"/>
    </location>
</feature>
<keyword evidence="2 6" id="KW-0812">Transmembrane</keyword>
<feature type="transmembrane region" description="Helical" evidence="6">
    <location>
        <begin position="134"/>
        <end position="158"/>
    </location>
</feature>
<comment type="subcellular location">
    <subcellularLocation>
        <location evidence="1">Membrane</location>
        <topology evidence="1">Multi-pass membrane protein</topology>
    </subcellularLocation>
</comment>
<keyword evidence="9" id="KW-1185">Reference proteome</keyword>
<evidence type="ECO:0000256" key="5">
    <source>
        <dbReference type="SAM" id="MobiDB-lite"/>
    </source>
</evidence>
<dbReference type="Gene3D" id="1.20.1070.10">
    <property type="entry name" value="Rhodopsin 7-helix transmembrane proteins"/>
    <property type="match status" value="1"/>
</dbReference>
<keyword evidence="3 6" id="KW-1133">Transmembrane helix</keyword>
<feature type="compositionally biased region" description="Basic and acidic residues" evidence="5">
    <location>
        <begin position="444"/>
        <end position="461"/>
    </location>
</feature>
<feature type="compositionally biased region" description="Polar residues" evidence="5">
    <location>
        <begin position="475"/>
        <end position="485"/>
    </location>
</feature>
<feature type="region of interest" description="Disordered" evidence="5">
    <location>
        <begin position="422"/>
        <end position="485"/>
    </location>
</feature>
<dbReference type="GO" id="GO:0016020">
    <property type="term" value="C:membrane"/>
    <property type="evidence" value="ECO:0007669"/>
    <property type="project" value="UniProtKB-SubCell"/>
</dbReference>
<evidence type="ECO:0000259" key="7">
    <source>
        <dbReference type="PROSITE" id="PS50261"/>
    </source>
</evidence>
<dbReference type="EMBL" id="JAWDJX010000009">
    <property type="protein sequence ID" value="KAK3055251.1"/>
    <property type="molecule type" value="Genomic_DNA"/>
</dbReference>
<dbReference type="GO" id="GO:0004930">
    <property type="term" value="F:G protein-coupled receptor activity"/>
    <property type="evidence" value="ECO:0007669"/>
    <property type="project" value="InterPro"/>
</dbReference>
<feature type="transmembrane region" description="Helical" evidence="6">
    <location>
        <begin position="65"/>
        <end position="87"/>
    </location>
</feature>
<dbReference type="Proteomes" id="UP001271007">
    <property type="component" value="Unassembled WGS sequence"/>
</dbReference>
<proteinExistence type="predicted"/>
<feature type="transmembrane region" description="Helical" evidence="6">
    <location>
        <begin position="179"/>
        <end position="201"/>
    </location>
</feature>
<accession>A0AAJ0DS60</accession>
<dbReference type="InterPro" id="IPR017981">
    <property type="entry name" value="GPCR_2-like_7TM"/>
</dbReference>
<comment type="caution">
    <text evidence="8">The sequence shown here is derived from an EMBL/GenBank/DDBJ whole genome shotgun (WGS) entry which is preliminary data.</text>
</comment>
<evidence type="ECO:0000256" key="6">
    <source>
        <dbReference type="SAM" id="Phobius"/>
    </source>
</evidence>
<feature type="transmembrane region" description="Helical" evidence="6">
    <location>
        <begin position="303"/>
        <end position="324"/>
    </location>
</feature>